<dbReference type="EMBL" id="QRNG01000001">
    <property type="protein sequence ID" value="RHK27222.1"/>
    <property type="molecule type" value="Genomic_DNA"/>
</dbReference>
<comment type="caution">
    <text evidence="2">The sequence shown here is derived from an EMBL/GenBank/DDBJ whole genome shotgun (WGS) entry which is preliminary data.</text>
</comment>
<proteinExistence type="predicted"/>
<protein>
    <submittedName>
        <fullName evidence="2">VTC domain-containing protein</fullName>
    </submittedName>
</protein>
<dbReference type="AlphaFoldDB" id="A0A415FWD0"/>
<dbReference type="CDD" id="cd07750">
    <property type="entry name" value="PolyPPase_VTC_like"/>
    <property type="match status" value="1"/>
</dbReference>
<gene>
    <name evidence="2" type="ORF">DW072_00165</name>
</gene>
<reference evidence="2 3" key="1">
    <citation type="submission" date="2018-08" db="EMBL/GenBank/DDBJ databases">
        <title>A genome reference for cultivated species of the human gut microbiota.</title>
        <authorList>
            <person name="Zou Y."/>
            <person name="Xue W."/>
            <person name="Luo G."/>
        </authorList>
    </citation>
    <scope>NUCLEOTIDE SEQUENCE [LARGE SCALE GENOMIC DNA]</scope>
    <source>
        <strain evidence="2 3">AF45-19</strain>
    </source>
</reference>
<evidence type="ECO:0000259" key="1">
    <source>
        <dbReference type="Pfam" id="PF09359"/>
    </source>
</evidence>
<name>A0A415FWD0_BIFAD</name>
<evidence type="ECO:0000313" key="2">
    <source>
        <dbReference type="EMBL" id="RHK27222.1"/>
    </source>
</evidence>
<dbReference type="Pfam" id="PF09359">
    <property type="entry name" value="VTC"/>
    <property type="match status" value="1"/>
</dbReference>
<dbReference type="GO" id="GO:0006799">
    <property type="term" value="P:polyphosphate biosynthetic process"/>
    <property type="evidence" value="ECO:0007669"/>
    <property type="project" value="UniProtKB-ARBA"/>
</dbReference>
<dbReference type="Gene3D" id="3.20.100.30">
    <property type="entry name" value="VTC, catalytic tunnel domain"/>
    <property type="match status" value="1"/>
</dbReference>
<accession>A0A415FWD0</accession>
<organism evidence="2 3">
    <name type="scientific">Bifidobacterium adolescentis</name>
    <dbReference type="NCBI Taxonomy" id="1680"/>
    <lineage>
        <taxon>Bacteria</taxon>
        <taxon>Bacillati</taxon>
        <taxon>Actinomycetota</taxon>
        <taxon>Actinomycetes</taxon>
        <taxon>Bifidobacteriales</taxon>
        <taxon>Bifidobacteriaceae</taxon>
        <taxon>Bifidobacterium</taxon>
    </lineage>
</organism>
<dbReference type="RefSeq" id="WP_151263067.1">
    <property type="nucleotide sequence ID" value="NZ_JAQDET010000002.1"/>
</dbReference>
<feature type="domain" description="VTC" evidence="1">
    <location>
        <begin position="38"/>
        <end position="255"/>
    </location>
</feature>
<evidence type="ECO:0000313" key="3">
    <source>
        <dbReference type="Proteomes" id="UP000285262"/>
    </source>
</evidence>
<dbReference type="Proteomes" id="UP000285262">
    <property type="component" value="Unassembled WGS sequence"/>
</dbReference>
<dbReference type="InterPro" id="IPR018966">
    <property type="entry name" value="VTC_domain"/>
</dbReference>
<dbReference type="InterPro" id="IPR042267">
    <property type="entry name" value="VTC_sf"/>
</dbReference>
<sequence>MGSDETSIPLLRRIGRRVGRRIGEELAMPPRRCEERYRHELKYLISYGQKADLNVRMAPLLDHDSHARDGSYTIRSLYFDDYWNTAYQEKVDGVLTRKKYRIRIYDYSDRVIKLERKRKSDSWIYKEDAPLTHEQFDRILAGDVGFMEHSEHQLCREFYVEYVSNVLRPRVIVDYEREPWILDAGTVRVTFDMDVRAAVDGFDIFDRTLPTLPVLEPGKLVMEVKFTEFLPQIVRDILPGKAQEITAASKYVLCYDKASYLRGFDYWQEGWNVPSV</sequence>